<dbReference type="Proteomes" id="UP001224775">
    <property type="component" value="Unassembled WGS sequence"/>
</dbReference>
<proteinExistence type="predicted"/>
<gene>
    <name evidence="1" type="ORF">QTG54_016374</name>
</gene>
<reference evidence="1" key="1">
    <citation type="submission" date="2023-06" db="EMBL/GenBank/DDBJ databases">
        <title>Survivors Of The Sea: Transcriptome response of Skeletonema marinoi to long-term dormancy.</title>
        <authorList>
            <person name="Pinder M.I.M."/>
            <person name="Kourtchenko O."/>
            <person name="Robertson E.K."/>
            <person name="Larsson T."/>
            <person name="Maumus F."/>
            <person name="Osuna-Cruz C.M."/>
            <person name="Vancaester E."/>
            <person name="Stenow R."/>
            <person name="Vandepoele K."/>
            <person name="Ploug H."/>
            <person name="Bruchert V."/>
            <person name="Godhe A."/>
            <person name="Topel M."/>
        </authorList>
    </citation>
    <scope>NUCLEOTIDE SEQUENCE</scope>
    <source>
        <strain evidence="1">R05AC</strain>
    </source>
</reference>
<protein>
    <submittedName>
        <fullName evidence="1">Uncharacterized protein</fullName>
    </submittedName>
</protein>
<sequence>MSSKESSKLLLLGGSLVACMMTFFLPYNSLNGPSIQSLIIHPEQNSRFCNTFRLKFKEQCSGGDANDANCDNIRDDISDCLSTVKAAYGEINYTCLKKNAVYQTCIMACDGDESSEDGNKGDSHSHSEDVKNGCHKICGSKKNELLDCEERIVQKWFRKEGIDDWHTKKMR</sequence>
<name>A0AAD9D3R8_9STRA</name>
<dbReference type="AlphaFoldDB" id="A0AAD9D3R8"/>
<accession>A0AAD9D3R8</accession>
<evidence type="ECO:0000313" key="1">
    <source>
        <dbReference type="EMBL" id="KAK1732836.1"/>
    </source>
</evidence>
<organism evidence="1 2">
    <name type="scientific">Skeletonema marinoi</name>
    <dbReference type="NCBI Taxonomy" id="267567"/>
    <lineage>
        <taxon>Eukaryota</taxon>
        <taxon>Sar</taxon>
        <taxon>Stramenopiles</taxon>
        <taxon>Ochrophyta</taxon>
        <taxon>Bacillariophyta</taxon>
        <taxon>Coscinodiscophyceae</taxon>
        <taxon>Thalassiosirophycidae</taxon>
        <taxon>Thalassiosirales</taxon>
        <taxon>Skeletonemataceae</taxon>
        <taxon>Skeletonema</taxon>
        <taxon>Skeletonema marinoi-dohrnii complex</taxon>
    </lineage>
</organism>
<keyword evidence="2" id="KW-1185">Reference proteome</keyword>
<comment type="caution">
    <text evidence="1">The sequence shown here is derived from an EMBL/GenBank/DDBJ whole genome shotgun (WGS) entry which is preliminary data.</text>
</comment>
<dbReference type="EMBL" id="JATAAI010000056">
    <property type="protein sequence ID" value="KAK1732836.1"/>
    <property type="molecule type" value="Genomic_DNA"/>
</dbReference>
<dbReference type="PROSITE" id="PS51257">
    <property type="entry name" value="PROKAR_LIPOPROTEIN"/>
    <property type="match status" value="1"/>
</dbReference>
<evidence type="ECO:0000313" key="2">
    <source>
        <dbReference type="Proteomes" id="UP001224775"/>
    </source>
</evidence>